<reference evidence="3" key="2">
    <citation type="submission" date="2011-02" db="EMBL/GenBank/DDBJ databases">
        <title>The complete genome of Syntrophobotulus glycolicus DSM 8271.</title>
        <authorList>
            <person name="Lucas S."/>
            <person name="Copeland A."/>
            <person name="Lapidus A."/>
            <person name="Bruce D."/>
            <person name="Goodwin L."/>
            <person name="Pitluck S."/>
            <person name="Kyrpides N."/>
            <person name="Mavromatis K."/>
            <person name="Pagani I."/>
            <person name="Ivanova N."/>
            <person name="Mikhailova N."/>
            <person name="Chertkov O."/>
            <person name="Held B."/>
            <person name="Detter J.C."/>
            <person name="Tapia R."/>
            <person name="Han C."/>
            <person name="Land M."/>
            <person name="Hauser L."/>
            <person name="Markowitz V."/>
            <person name="Cheng J.-F."/>
            <person name="Hugenholtz P."/>
            <person name="Woyke T."/>
            <person name="Wu D."/>
            <person name="Spring S."/>
            <person name="Schroeder M."/>
            <person name="Brambilla E."/>
            <person name="Klenk H.-P."/>
            <person name="Eisen J.A."/>
        </authorList>
    </citation>
    <scope>NUCLEOTIDE SEQUENCE [LARGE SCALE GENOMIC DNA]</scope>
    <source>
        <strain evidence="3">DSM 8271 / FlGlyR</strain>
    </source>
</reference>
<keyword evidence="1" id="KW-0812">Transmembrane</keyword>
<feature type="transmembrane region" description="Helical" evidence="1">
    <location>
        <begin position="98"/>
        <end position="116"/>
    </location>
</feature>
<dbReference type="HOGENOM" id="CLU_119466_2_0_9"/>
<protein>
    <submittedName>
        <fullName evidence="2">Uncharacterized protein</fullName>
    </submittedName>
</protein>
<feature type="transmembrane region" description="Helical" evidence="1">
    <location>
        <begin position="6"/>
        <end position="23"/>
    </location>
</feature>
<dbReference type="NCBIfam" id="NF041644">
    <property type="entry name" value="CBO0543_fam"/>
    <property type="match status" value="1"/>
</dbReference>
<dbReference type="KEGG" id="sgy:Sgly_2004"/>
<feature type="transmembrane region" description="Helical" evidence="1">
    <location>
        <begin position="136"/>
        <end position="155"/>
    </location>
</feature>
<dbReference type="RefSeq" id="WP_013625165.1">
    <property type="nucleotide sequence ID" value="NC_015172.1"/>
</dbReference>
<organism evidence="2 3">
    <name type="scientific">Syntrophobotulus glycolicus (strain DSM 8271 / FlGlyR)</name>
    <dbReference type="NCBI Taxonomy" id="645991"/>
    <lineage>
        <taxon>Bacteria</taxon>
        <taxon>Bacillati</taxon>
        <taxon>Bacillota</taxon>
        <taxon>Clostridia</taxon>
        <taxon>Eubacteriales</taxon>
        <taxon>Desulfitobacteriaceae</taxon>
        <taxon>Syntrophobotulus</taxon>
    </lineage>
</organism>
<feature type="transmembrane region" description="Helical" evidence="1">
    <location>
        <begin position="30"/>
        <end position="50"/>
    </location>
</feature>
<evidence type="ECO:0000313" key="2">
    <source>
        <dbReference type="EMBL" id="ADY56298.1"/>
    </source>
</evidence>
<keyword evidence="3" id="KW-1185">Reference proteome</keyword>
<feature type="transmembrane region" description="Helical" evidence="1">
    <location>
        <begin position="70"/>
        <end position="91"/>
    </location>
</feature>
<accession>F0T1F7</accession>
<evidence type="ECO:0000256" key="1">
    <source>
        <dbReference type="SAM" id="Phobius"/>
    </source>
</evidence>
<keyword evidence="1" id="KW-0472">Membrane</keyword>
<dbReference type="eggNOG" id="ENOG50341IJ">
    <property type="taxonomic scope" value="Bacteria"/>
</dbReference>
<sequence length="164" mass="19435">MMSIEWFIVTAISVMVFLSVFYVPKAKHRLAFISLITFEATTWASINILVQSNQISFPVREFAKATQVGFLQNFLFYPMIFAWFMILYPAGPSKLKKILHYLVFVSIVVWFIYFVSVYTDLENFISHTKYSQLIRLYLSFLLQFIFSRTFIKWFAKETNLQIEV</sequence>
<proteinExistence type="predicted"/>
<name>F0T1F7_SYNGF</name>
<reference evidence="2 3" key="1">
    <citation type="journal article" date="2011" name="Stand. Genomic Sci.">
        <title>Complete genome sequence of Syntrophobotulus glycolicus type strain (FlGlyR).</title>
        <authorList>
            <person name="Han C."/>
            <person name="Mwirichia R."/>
            <person name="Chertkov O."/>
            <person name="Held B."/>
            <person name="Lapidus A."/>
            <person name="Nolan M."/>
            <person name="Lucas S."/>
            <person name="Hammon N."/>
            <person name="Deshpande S."/>
            <person name="Cheng J.F."/>
            <person name="Tapia R."/>
            <person name="Goodwin L."/>
            <person name="Pitluck S."/>
            <person name="Huntemann M."/>
            <person name="Liolios K."/>
            <person name="Ivanova N."/>
            <person name="Pagani I."/>
            <person name="Mavromatis K."/>
            <person name="Ovchinikova G."/>
            <person name="Pati A."/>
            <person name="Chen A."/>
            <person name="Palaniappan K."/>
            <person name="Land M."/>
            <person name="Hauser L."/>
            <person name="Brambilla E.M."/>
            <person name="Rohde M."/>
            <person name="Spring S."/>
            <person name="Sikorski J."/>
            <person name="Goker M."/>
            <person name="Woyke T."/>
            <person name="Bristow J."/>
            <person name="Eisen J.A."/>
            <person name="Markowitz V."/>
            <person name="Hugenholtz P."/>
            <person name="Kyrpides N.C."/>
            <person name="Klenk H.P."/>
            <person name="Detter J.C."/>
        </authorList>
    </citation>
    <scope>NUCLEOTIDE SEQUENCE [LARGE SCALE GENOMIC DNA]</scope>
    <source>
        <strain evidence="3">DSM 8271 / FlGlyR</strain>
    </source>
</reference>
<dbReference type="InterPro" id="IPR048147">
    <property type="entry name" value="CBO0543-like"/>
</dbReference>
<dbReference type="AlphaFoldDB" id="F0T1F7"/>
<keyword evidence="1" id="KW-1133">Transmembrane helix</keyword>
<gene>
    <name evidence="2" type="ordered locus">Sgly_2004</name>
</gene>
<dbReference type="EMBL" id="CP002547">
    <property type="protein sequence ID" value="ADY56298.1"/>
    <property type="molecule type" value="Genomic_DNA"/>
</dbReference>
<dbReference type="Proteomes" id="UP000007488">
    <property type="component" value="Chromosome"/>
</dbReference>
<dbReference type="STRING" id="645991.Sgly_2004"/>
<evidence type="ECO:0000313" key="3">
    <source>
        <dbReference type="Proteomes" id="UP000007488"/>
    </source>
</evidence>